<gene>
    <name evidence="1" type="ORF">NFIA_079920</name>
</gene>
<protein>
    <submittedName>
        <fullName evidence="1">Uncharacterized protein</fullName>
    </submittedName>
</protein>
<dbReference type="Proteomes" id="UP000006702">
    <property type="component" value="Unassembled WGS sequence"/>
</dbReference>
<dbReference type="OrthoDB" id="4474479at2759"/>
<evidence type="ECO:0000313" key="1">
    <source>
        <dbReference type="EMBL" id="EAW18050.1"/>
    </source>
</evidence>
<name>A1DF93_NEOFI</name>
<reference evidence="2" key="1">
    <citation type="journal article" date="2008" name="PLoS Genet.">
        <title>Genomic islands in the pathogenic filamentous fungus Aspergillus fumigatus.</title>
        <authorList>
            <person name="Fedorova N.D."/>
            <person name="Khaldi N."/>
            <person name="Joardar V.S."/>
            <person name="Maiti R."/>
            <person name="Amedeo P."/>
            <person name="Anderson M.J."/>
            <person name="Crabtree J."/>
            <person name="Silva J.C."/>
            <person name="Badger J.H."/>
            <person name="Albarraq A."/>
            <person name="Angiuoli S."/>
            <person name="Bussey H."/>
            <person name="Bowyer P."/>
            <person name="Cotty P.J."/>
            <person name="Dyer P.S."/>
            <person name="Egan A."/>
            <person name="Galens K."/>
            <person name="Fraser-Liggett C.M."/>
            <person name="Haas B.J."/>
            <person name="Inman J.M."/>
            <person name="Kent R."/>
            <person name="Lemieux S."/>
            <person name="Malavazi I."/>
            <person name="Orvis J."/>
            <person name="Roemer T."/>
            <person name="Ronning C.M."/>
            <person name="Sundaram J.P."/>
            <person name="Sutton G."/>
            <person name="Turner G."/>
            <person name="Venter J.C."/>
            <person name="White O.R."/>
            <person name="Whitty B.R."/>
            <person name="Youngman P."/>
            <person name="Wolfe K.H."/>
            <person name="Goldman G.H."/>
            <person name="Wortman J.R."/>
            <person name="Jiang B."/>
            <person name="Denning D.W."/>
            <person name="Nierman W.C."/>
        </authorList>
    </citation>
    <scope>NUCLEOTIDE SEQUENCE [LARGE SCALE GENOMIC DNA]</scope>
    <source>
        <strain evidence="2">ATCC 1020 / DSM 3700 / CBS 544.65 / FGSC A1164 / JCM 1740 / NRRL 181 / WB 181</strain>
    </source>
</reference>
<evidence type="ECO:0000313" key="2">
    <source>
        <dbReference type="Proteomes" id="UP000006702"/>
    </source>
</evidence>
<sequence>MISQVTALHLFVARANYNSRLELISVRNSRWSNWLLRSYPLPALPCQPCFKDAMREGKECDCVRDASFRKCRRCQKHGKPCLKIPLQVRRRAAAFAATAPADRDKEACKLFNEELKVVTGFLEDQEVPHLLRSLNRNIFRLLGVVSAVAGLPVPAPEEEIELEMYEGAVDDK</sequence>
<dbReference type="HOGENOM" id="CLU_1555692_0_0_1"/>
<dbReference type="RefSeq" id="XP_001259947.1">
    <property type="nucleotide sequence ID" value="XM_001259946.1"/>
</dbReference>
<proteinExistence type="predicted"/>
<organism evidence="1 2">
    <name type="scientific">Neosartorya fischeri (strain ATCC 1020 / DSM 3700 / CBS 544.65 / FGSC A1164 / JCM 1740 / NRRL 181 / WB 181)</name>
    <name type="common">Aspergillus fischerianus</name>
    <dbReference type="NCBI Taxonomy" id="331117"/>
    <lineage>
        <taxon>Eukaryota</taxon>
        <taxon>Fungi</taxon>
        <taxon>Dikarya</taxon>
        <taxon>Ascomycota</taxon>
        <taxon>Pezizomycotina</taxon>
        <taxon>Eurotiomycetes</taxon>
        <taxon>Eurotiomycetidae</taxon>
        <taxon>Eurotiales</taxon>
        <taxon>Aspergillaceae</taxon>
        <taxon>Aspergillus</taxon>
        <taxon>Aspergillus subgen. Fumigati</taxon>
    </lineage>
</organism>
<accession>A1DF93</accession>
<dbReference type="KEGG" id="nfi:NFIA_079920"/>
<keyword evidence="2" id="KW-1185">Reference proteome</keyword>
<dbReference type="AlphaFoldDB" id="A1DF93"/>
<dbReference type="VEuPathDB" id="FungiDB:NFIA_079920"/>
<dbReference type="GeneID" id="4586503"/>
<dbReference type="EMBL" id="DS027696">
    <property type="protein sequence ID" value="EAW18050.1"/>
    <property type="molecule type" value="Genomic_DNA"/>
</dbReference>